<dbReference type="EMBL" id="BMAW01072048">
    <property type="protein sequence ID" value="GFT81018.1"/>
    <property type="molecule type" value="Genomic_DNA"/>
</dbReference>
<dbReference type="AlphaFoldDB" id="A0A8X6PTX2"/>
<name>A0A8X6PTX2_NEPPI</name>
<gene>
    <name evidence="1" type="ORF">NPIL_306571</name>
</gene>
<evidence type="ECO:0000313" key="2">
    <source>
        <dbReference type="Proteomes" id="UP000887013"/>
    </source>
</evidence>
<dbReference type="Proteomes" id="UP000887013">
    <property type="component" value="Unassembled WGS sequence"/>
</dbReference>
<organism evidence="1 2">
    <name type="scientific">Nephila pilipes</name>
    <name type="common">Giant wood spider</name>
    <name type="synonym">Nephila maculata</name>
    <dbReference type="NCBI Taxonomy" id="299642"/>
    <lineage>
        <taxon>Eukaryota</taxon>
        <taxon>Metazoa</taxon>
        <taxon>Ecdysozoa</taxon>
        <taxon>Arthropoda</taxon>
        <taxon>Chelicerata</taxon>
        <taxon>Arachnida</taxon>
        <taxon>Araneae</taxon>
        <taxon>Araneomorphae</taxon>
        <taxon>Entelegynae</taxon>
        <taxon>Araneoidea</taxon>
        <taxon>Nephilidae</taxon>
        <taxon>Nephila</taxon>
    </lineage>
</organism>
<evidence type="ECO:0000313" key="1">
    <source>
        <dbReference type="EMBL" id="GFT81018.1"/>
    </source>
</evidence>
<accession>A0A8X6PTX2</accession>
<sequence length="109" mass="12203">MPGKKRGTRRRSAFLVRTLEDDAWSVTESLKIHGRPSLHYLTVTAINKTLASRALAHPSLSDASLLIPKTNSSQLSIEGFDTGKRWLGDYVWKLQVNFGKFMCNAVRSV</sequence>
<dbReference type="OrthoDB" id="10558369at2759"/>
<keyword evidence="2" id="KW-1185">Reference proteome</keyword>
<protein>
    <submittedName>
        <fullName evidence="1">Uncharacterized protein</fullName>
    </submittedName>
</protein>
<proteinExistence type="predicted"/>
<reference evidence="1" key="1">
    <citation type="submission" date="2020-08" db="EMBL/GenBank/DDBJ databases">
        <title>Multicomponent nature underlies the extraordinary mechanical properties of spider dragline silk.</title>
        <authorList>
            <person name="Kono N."/>
            <person name="Nakamura H."/>
            <person name="Mori M."/>
            <person name="Yoshida Y."/>
            <person name="Ohtoshi R."/>
            <person name="Malay A.D."/>
            <person name="Moran D.A.P."/>
            <person name="Tomita M."/>
            <person name="Numata K."/>
            <person name="Arakawa K."/>
        </authorList>
    </citation>
    <scope>NUCLEOTIDE SEQUENCE</scope>
</reference>
<comment type="caution">
    <text evidence="1">The sequence shown here is derived from an EMBL/GenBank/DDBJ whole genome shotgun (WGS) entry which is preliminary data.</text>
</comment>